<name>N1Q4Y3_DOTSN</name>
<dbReference type="HOGENOM" id="CLU_2386111_0_0_1"/>
<evidence type="ECO:0000313" key="2">
    <source>
        <dbReference type="EMBL" id="EME49824.1"/>
    </source>
</evidence>
<proteinExistence type="predicted"/>
<dbReference type="EMBL" id="KB446535">
    <property type="protein sequence ID" value="EME49824.1"/>
    <property type="molecule type" value="Genomic_DNA"/>
</dbReference>
<reference evidence="2 3" key="2">
    <citation type="journal article" date="2012" name="PLoS Pathog.">
        <title>Diverse lifestyles and strategies of plant pathogenesis encoded in the genomes of eighteen Dothideomycetes fungi.</title>
        <authorList>
            <person name="Ohm R.A."/>
            <person name="Feau N."/>
            <person name="Henrissat B."/>
            <person name="Schoch C.L."/>
            <person name="Horwitz B.A."/>
            <person name="Barry K.W."/>
            <person name="Condon B.J."/>
            <person name="Copeland A.C."/>
            <person name="Dhillon B."/>
            <person name="Glaser F."/>
            <person name="Hesse C.N."/>
            <person name="Kosti I."/>
            <person name="LaButti K."/>
            <person name="Lindquist E.A."/>
            <person name="Lucas S."/>
            <person name="Salamov A.A."/>
            <person name="Bradshaw R.E."/>
            <person name="Ciuffetti L."/>
            <person name="Hamelin R.C."/>
            <person name="Kema G.H.J."/>
            <person name="Lawrence C."/>
            <person name="Scott J.A."/>
            <person name="Spatafora J.W."/>
            <person name="Turgeon B.G."/>
            <person name="de Wit P.J.G.M."/>
            <person name="Zhong S."/>
            <person name="Goodwin S.B."/>
            <person name="Grigoriev I.V."/>
        </authorList>
    </citation>
    <scope>NUCLEOTIDE SEQUENCE [LARGE SCALE GENOMIC DNA]</scope>
    <source>
        <strain evidence="3">NZE10 / CBS 128990</strain>
    </source>
</reference>
<dbReference type="Proteomes" id="UP000016933">
    <property type="component" value="Unassembled WGS sequence"/>
</dbReference>
<reference evidence="3" key="1">
    <citation type="journal article" date="2012" name="PLoS Genet.">
        <title>The genomes of the fungal plant pathogens Cladosporium fulvum and Dothistroma septosporum reveal adaptation to different hosts and lifestyles but also signatures of common ancestry.</title>
        <authorList>
            <person name="de Wit P.J.G.M."/>
            <person name="van der Burgt A."/>
            <person name="Oekmen B."/>
            <person name="Stergiopoulos I."/>
            <person name="Abd-Elsalam K.A."/>
            <person name="Aerts A.L."/>
            <person name="Bahkali A.H."/>
            <person name="Beenen H.G."/>
            <person name="Chettri P."/>
            <person name="Cox M.P."/>
            <person name="Datema E."/>
            <person name="de Vries R.P."/>
            <person name="Dhillon B."/>
            <person name="Ganley A.R."/>
            <person name="Griffiths S.A."/>
            <person name="Guo Y."/>
            <person name="Hamelin R.C."/>
            <person name="Henrissat B."/>
            <person name="Kabir M.S."/>
            <person name="Jashni M.K."/>
            <person name="Kema G."/>
            <person name="Klaubauf S."/>
            <person name="Lapidus A."/>
            <person name="Levasseur A."/>
            <person name="Lindquist E."/>
            <person name="Mehrabi R."/>
            <person name="Ohm R.A."/>
            <person name="Owen T.J."/>
            <person name="Salamov A."/>
            <person name="Schwelm A."/>
            <person name="Schijlen E."/>
            <person name="Sun H."/>
            <person name="van den Burg H.A."/>
            <person name="van Ham R.C.H.J."/>
            <person name="Zhang S."/>
            <person name="Goodwin S.B."/>
            <person name="Grigoriev I.V."/>
            <person name="Collemare J."/>
            <person name="Bradshaw R.E."/>
        </authorList>
    </citation>
    <scope>NUCLEOTIDE SEQUENCE [LARGE SCALE GENOMIC DNA]</scope>
    <source>
        <strain evidence="3">NZE10 / CBS 128990</strain>
    </source>
</reference>
<accession>N1Q4Y3</accession>
<dbReference type="OMA" id="WFGTDAR"/>
<dbReference type="AlphaFoldDB" id="N1Q4Y3"/>
<evidence type="ECO:0000313" key="3">
    <source>
        <dbReference type="Proteomes" id="UP000016933"/>
    </source>
</evidence>
<dbReference type="OrthoDB" id="10529056at2759"/>
<keyword evidence="3" id="KW-1185">Reference proteome</keyword>
<organism evidence="2 3">
    <name type="scientific">Dothistroma septosporum (strain NZE10 / CBS 128990)</name>
    <name type="common">Red band needle blight fungus</name>
    <name type="synonym">Mycosphaerella pini</name>
    <dbReference type="NCBI Taxonomy" id="675120"/>
    <lineage>
        <taxon>Eukaryota</taxon>
        <taxon>Fungi</taxon>
        <taxon>Dikarya</taxon>
        <taxon>Ascomycota</taxon>
        <taxon>Pezizomycotina</taxon>
        <taxon>Dothideomycetes</taxon>
        <taxon>Dothideomycetidae</taxon>
        <taxon>Mycosphaerellales</taxon>
        <taxon>Mycosphaerellaceae</taxon>
        <taxon>Dothistroma</taxon>
    </lineage>
</organism>
<gene>
    <name evidence="2" type="ORF">DOTSEDRAFT_68575</name>
</gene>
<sequence>MVTDGYIVSVPQSSNAKKTSKHRKPPATPAKGNKKNKTVADVSTPSTVSNASPAKSYTSISSTEEEGTPTETKAYGWFGTDARVFSSPLKGSSR</sequence>
<feature type="region of interest" description="Disordered" evidence="1">
    <location>
        <begin position="1"/>
        <end position="74"/>
    </location>
</feature>
<feature type="compositionally biased region" description="Polar residues" evidence="1">
    <location>
        <begin position="41"/>
        <end position="55"/>
    </location>
</feature>
<evidence type="ECO:0000256" key="1">
    <source>
        <dbReference type="SAM" id="MobiDB-lite"/>
    </source>
</evidence>
<protein>
    <submittedName>
        <fullName evidence="2">Uncharacterized protein</fullName>
    </submittedName>
</protein>